<evidence type="ECO:0000256" key="5">
    <source>
        <dbReference type="ARBA" id="ARBA00022840"/>
    </source>
</evidence>
<dbReference type="GO" id="GO:0007094">
    <property type="term" value="P:mitotic spindle assembly checkpoint signaling"/>
    <property type="evidence" value="ECO:0007669"/>
    <property type="project" value="InterPro"/>
</dbReference>
<dbReference type="GO" id="GO:0004672">
    <property type="term" value="F:protein kinase activity"/>
    <property type="evidence" value="ECO:0007669"/>
    <property type="project" value="InterPro"/>
</dbReference>
<feature type="compositionally biased region" description="Basic and acidic residues" evidence="8">
    <location>
        <begin position="49"/>
        <end position="59"/>
    </location>
</feature>
<evidence type="ECO:0000256" key="6">
    <source>
        <dbReference type="ARBA" id="ARBA00023328"/>
    </source>
</evidence>
<dbReference type="InterPro" id="IPR008271">
    <property type="entry name" value="Ser/Thr_kinase_AS"/>
</dbReference>
<dbReference type="Gene3D" id="1.10.510.10">
    <property type="entry name" value="Transferase(Phosphotransferase) domain 1"/>
    <property type="match status" value="1"/>
</dbReference>
<dbReference type="InterPro" id="IPR011009">
    <property type="entry name" value="Kinase-like_dom_sf"/>
</dbReference>
<name>A0A8H7BRD0_9FUNG</name>
<evidence type="ECO:0000313" key="11">
    <source>
        <dbReference type="EMBL" id="KAF7724838.1"/>
    </source>
</evidence>
<dbReference type="PROSITE" id="PS50011">
    <property type="entry name" value="PROTEIN_KINASE_DOM"/>
    <property type="match status" value="1"/>
</dbReference>
<dbReference type="InterPro" id="IPR017441">
    <property type="entry name" value="Protein_kinase_ATP_BS"/>
</dbReference>
<dbReference type="Pfam" id="PF00069">
    <property type="entry name" value="Pkinase"/>
    <property type="match status" value="1"/>
</dbReference>
<dbReference type="InterPro" id="IPR015661">
    <property type="entry name" value="Bub1/Mad3"/>
</dbReference>
<proteinExistence type="predicted"/>
<keyword evidence="3 7" id="KW-0547">Nucleotide-binding</keyword>
<keyword evidence="12" id="KW-1185">Reference proteome</keyword>
<dbReference type="GO" id="GO:0032991">
    <property type="term" value="C:protein-containing complex"/>
    <property type="evidence" value="ECO:0007669"/>
    <property type="project" value="UniProtKB-ARBA"/>
</dbReference>
<dbReference type="GO" id="GO:0005524">
    <property type="term" value="F:ATP binding"/>
    <property type="evidence" value="ECO:0007669"/>
    <property type="project" value="UniProtKB-UniRule"/>
</dbReference>
<feature type="binding site" evidence="7">
    <location>
        <position position="429"/>
    </location>
    <ligand>
        <name>ATP</name>
        <dbReference type="ChEBI" id="CHEBI:30616"/>
    </ligand>
</feature>
<dbReference type="EMBL" id="JABAYA010000110">
    <property type="protein sequence ID" value="KAF7724838.1"/>
    <property type="molecule type" value="Genomic_DNA"/>
</dbReference>
<feature type="region of interest" description="Disordered" evidence="8">
    <location>
        <begin position="625"/>
        <end position="645"/>
    </location>
</feature>
<evidence type="ECO:0000256" key="8">
    <source>
        <dbReference type="SAM" id="MobiDB-lite"/>
    </source>
</evidence>
<organism evidence="11 12">
    <name type="scientific">Apophysomyces ossiformis</name>
    <dbReference type="NCBI Taxonomy" id="679940"/>
    <lineage>
        <taxon>Eukaryota</taxon>
        <taxon>Fungi</taxon>
        <taxon>Fungi incertae sedis</taxon>
        <taxon>Mucoromycota</taxon>
        <taxon>Mucoromycotina</taxon>
        <taxon>Mucoromycetes</taxon>
        <taxon>Mucorales</taxon>
        <taxon>Mucorineae</taxon>
        <taxon>Mucoraceae</taxon>
        <taxon>Apophysomyces</taxon>
    </lineage>
</organism>
<keyword evidence="11" id="KW-0808">Transferase</keyword>
<feature type="region of interest" description="Disordered" evidence="8">
    <location>
        <begin position="207"/>
        <end position="237"/>
    </location>
</feature>
<comment type="subcellular location">
    <subcellularLocation>
        <location evidence="1">Chromosome</location>
        <location evidence="1">Centromere</location>
        <location evidence="1">Kinetochore</location>
    </subcellularLocation>
</comment>
<protein>
    <submittedName>
        <fullName evidence="11">Protein kinase</fullName>
    </submittedName>
</protein>
<evidence type="ECO:0000256" key="7">
    <source>
        <dbReference type="PROSITE-ProRule" id="PRU10141"/>
    </source>
</evidence>
<dbReference type="PANTHER" id="PTHR14030:SF4">
    <property type="entry name" value="BUB1 KINASE, ISOFORM A-RELATED"/>
    <property type="match status" value="1"/>
</dbReference>
<dbReference type="Proteomes" id="UP000605846">
    <property type="component" value="Unassembled WGS sequence"/>
</dbReference>
<keyword evidence="2" id="KW-0158">Chromosome</keyword>
<dbReference type="PANTHER" id="PTHR14030">
    <property type="entry name" value="MITOTIC CHECKPOINT SERINE/THREONINE-PROTEIN KINASE BUB1"/>
    <property type="match status" value="1"/>
</dbReference>
<keyword evidence="4" id="KW-0995">Kinetochore</keyword>
<feature type="region of interest" description="Disordered" evidence="8">
    <location>
        <begin position="46"/>
        <end position="74"/>
    </location>
</feature>
<evidence type="ECO:0000256" key="3">
    <source>
        <dbReference type="ARBA" id="ARBA00022741"/>
    </source>
</evidence>
<feature type="domain" description="BUB1 N-terminal" evidence="10">
    <location>
        <begin position="67"/>
        <end position="239"/>
    </location>
</feature>
<evidence type="ECO:0000259" key="9">
    <source>
        <dbReference type="PROSITE" id="PS50011"/>
    </source>
</evidence>
<keyword evidence="11" id="KW-0418">Kinase</keyword>
<dbReference type="SUPFAM" id="SSF56112">
    <property type="entry name" value="Protein kinase-like (PK-like)"/>
    <property type="match status" value="1"/>
</dbReference>
<accession>A0A8H7BRD0</accession>
<feature type="compositionally biased region" description="Polar residues" evidence="8">
    <location>
        <begin position="210"/>
        <end position="223"/>
    </location>
</feature>
<dbReference type="InterPro" id="IPR013212">
    <property type="entry name" value="Mad3/Bub1_I"/>
</dbReference>
<feature type="region of interest" description="Disordered" evidence="8">
    <location>
        <begin position="280"/>
        <end position="302"/>
    </location>
</feature>
<evidence type="ECO:0000256" key="4">
    <source>
        <dbReference type="ARBA" id="ARBA00022838"/>
    </source>
</evidence>
<evidence type="ECO:0000313" key="12">
    <source>
        <dbReference type="Proteomes" id="UP000605846"/>
    </source>
</evidence>
<sequence length="722" mass="82708">MDPGYSLLQHIKTVPNLISEDPSVATPKNSSFMDLPWSEFSKLLAQKRRPSESSTHTEDSAASSTVTESHLGELSRQEHDALSVYEECIANRIASREMSFELIHLLHDITARFQNDNRYKNDPRYVRLWMAYASLLKNPMPIFQRLQDQRIGDELALFYCEVAQYHVKHQRMQEAKKMLQLGLSRGAQPVEILQQLLYQWQEGNNNNNNGPTSWHGIQQQQHPYMNETDGEEEEDTDTLPLHLPLPDILAWIDARIGHSARVAILQECYRYRQETSFEELRVKNGPPPSKKQRKVRQPQDRLTPACRSVAGVTFRDHVEQRKSKPLIVPLPLPPQLVRQKLADLPEPLPLQDLTSQNAKALRLSLERMSESTMTKSNKRQEQQQRMVVLGASSSFQVLGKLGEGGMARVYQVRPMQRQQDENISIAALKIETPANPWEFYILRQLAARLEEPNRVVAATDCFVYEDCSCLLLQYAGRRTLLDALNIQRQIHHAPGMPEPLAMLLAAELCQSLLAIHACGIIHGDLKLDNVMICPTVSDGWDQGRGHRHGCLPLLRLIDFGRAMDLTLFPPDVQLKATWKPDPTDAYLIQKGETWPAWMIDYWNTAAMVHWLLFGQVMNTIMVSTTTGSSSSTSNNNHNTEEQVQQRKIKLQQHFKRYWQRDTWELFFDCMLNPDPMPATEKIKTVVDMFEQHLRSEHAKTNSKLSMLVSQIQGTEGPSERHI</sequence>
<dbReference type="PROSITE" id="PS00108">
    <property type="entry name" value="PROTEIN_KINASE_ST"/>
    <property type="match status" value="1"/>
</dbReference>
<dbReference type="GO" id="GO:0000776">
    <property type="term" value="C:kinetochore"/>
    <property type="evidence" value="ECO:0007669"/>
    <property type="project" value="UniProtKB-KW"/>
</dbReference>
<evidence type="ECO:0000256" key="1">
    <source>
        <dbReference type="ARBA" id="ARBA00004629"/>
    </source>
</evidence>
<dbReference type="OrthoDB" id="248495at2759"/>
<dbReference type="SMART" id="SM00777">
    <property type="entry name" value="Mad3_BUB1_I"/>
    <property type="match status" value="1"/>
</dbReference>
<evidence type="ECO:0000259" key="10">
    <source>
        <dbReference type="PROSITE" id="PS51489"/>
    </source>
</evidence>
<dbReference type="PROSITE" id="PS51489">
    <property type="entry name" value="BUB1_N"/>
    <property type="match status" value="1"/>
</dbReference>
<dbReference type="Pfam" id="PF08311">
    <property type="entry name" value="Mad3_BUB1_I"/>
    <property type="match status" value="1"/>
</dbReference>
<keyword evidence="5 7" id="KW-0067">ATP-binding</keyword>
<keyword evidence="6" id="KW-0137">Centromere</keyword>
<gene>
    <name evidence="11" type="primary">BUB1</name>
    <name evidence="11" type="ORF">EC973_000723</name>
</gene>
<dbReference type="GO" id="GO:0051754">
    <property type="term" value="P:meiotic sister chromatid cohesion, centromeric"/>
    <property type="evidence" value="ECO:0007669"/>
    <property type="project" value="TreeGrafter"/>
</dbReference>
<comment type="caution">
    <text evidence="11">The sequence shown here is derived from an EMBL/GenBank/DDBJ whole genome shotgun (WGS) entry which is preliminary data.</text>
</comment>
<feature type="compositionally biased region" description="Low complexity" evidence="8">
    <location>
        <begin position="625"/>
        <end position="637"/>
    </location>
</feature>
<dbReference type="PROSITE" id="PS00107">
    <property type="entry name" value="PROTEIN_KINASE_ATP"/>
    <property type="match status" value="1"/>
</dbReference>
<dbReference type="InterPro" id="IPR000719">
    <property type="entry name" value="Prot_kinase_dom"/>
</dbReference>
<dbReference type="AlphaFoldDB" id="A0A8H7BRD0"/>
<feature type="domain" description="Protein kinase" evidence="9">
    <location>
        <begin position="395"/>
        <end position="689"/>
    </location>
</feature>
<dbReference type="SMART" id="SM00220">
    <property type="entry name" value="S_TKc"/>
    <property type="match status" value="1"/>
</dbReference>
<feature type="compositionally biased region" description="Acidic residues" evidence="8">
    <location>
        <begin position="228"/>
        <end position="237"/>
    </location>
</feature>
<dbReference type="Gene3D" id="1.25.40.430">
    <property type="match status" value="1"/>
</dbReference>
<reference evidence="11" key="1">
    <citation type="submission" date="2020-01" db="EMBL/GenBank/DDBJ databases">
        <title>Genome Sequencing of Three Apophysomyces-Like Fungal Strains Confirms a Novel Fungal Genus in the Mucoromycota with divergent Burkholderia-like Endosymbiotic Bacteria.</title>
        <authorList>
            <person name="Stajich J.E."/>
            <person name="Macias A.M."/>
            <person name="Carter-House D."/>
            <person name="Lovett B."/>
            <person name="Kasson L.R."/>
            <person name="Berry K."/>
            <person name="Grigoriev I."/>
            <person name="Chang Y."/>
            <person name="Spatafora J."/>
            <person name="Kasson M.T."/>
        </authorList>
    </citation>
    <scope>NUCLEOTIDE SEQUENCE</scope>
    <source>
        <strain evidence="11">NRRL A-21654</strain>
    </source>
</reference>
<dbReference type="GO" id="GO:0005634">
    <property type="term" value="C:nucleus"/>
    <property type="evidence" value="ECO:0007669"/>
    <property type="project" value="TreeGrafter"/>
</dbReference>
<evidence type="ECO:0000256" key="2">
    <source>
        <dbReference type="ARBA" id="ARBA00022454"/>
    </source>
</evidence>